<proteinExistence type="predicted"/>
<dbReference type="AlphaFoldDB" id="A0A167B0D6"/>
<protein>
    <submittedName>
        <fullName evidence="2">Uncharacterized protein</fullName>
    </submittedName>
</protein>
<feature type="region of interest" description="Disordered" evidence="1">
    <location>
        <begin position="1"/>
        <end position="22"/>
    </location>
</feature>
<feature type="compositionally biased region" description="Basic residues" evidence="1">
    <location>
        <begin position="60"/>
        <end position="71"/>
    </location>
</feature>
<evidence type="ECO:0000313" key="3">
    <source>
        <dbReference type="Proteomes" id="UP000076584"/>
    </source>
</evidence>
<organism evidence="2 3">
    <name type="scientific">Colletotrichum incanum</name>
    <name type="common">Soybean anthracnose fungus</name>
    <dbReference type="NCBI Taxonomy" id="1573173"/>
    <lineage>
        <taxon>Eukaryota</taxon>
        <taxon>Fungi</taxon>
        <taxon>Dikarya</taxon>
        <taxon>Ascomycota</taxon>
        <taxon>Pezizomycotina</taxon>
        <taxon>Sordariomycetes</taxon>
        <taxon>Hypocreomycetidae</taxon>
        <taxon>Glomerellales</taxon>
        <taxon>Glomerellaceae</taxon>
        <taxon>Colletotrichum</taxon>
        <taxon>Colletotrichum spaethianum species complex</taxon>
    </lineage>
</organism>
<comment type="caution">
    <text evidence="2">The sequence shown here is derived from an EMBL/GenBank/DDBJ whole genome shotgun (WGS) entry which is preliminary data.</text>
</comment>
<feature type="compositionally biased region" description="Low complexity" evidence="1">
    <location>
        <begin position="1"/>
        <end position="16"/>
    </location>
</feature>
<feature type="non-terminal residue" evidence="2">
    <location>
        <position position="1"/>
    </location>
</feature>
<evidence type="ECO:0000313" key="2">
    <source>
        <dbReference type="EMBL" id="KZL80743.1"/>
    </source>
</evidence>
<sequence>LPMAGTSTTTTTASPSSDKHDSDVIFLGSRTVTKAAFQLEHRDYLRPRANGRKQPSGQSFKKKIRKSASSCRRRPGKTLRIEYVHVGWIACSHNQPHDVYGHLDGRGQVEYRLGSACCDRWTVKHEDIHFILVFQGLSPGEIQQKLSGKMQRAKSERLRGEI</sequence>
<dbReference type="EMBL" id="LFIW01001811">
    <property type="protein sequence ID" value="KZL80743.1"/>
    <property type="molecule type" value="Genomic_DNA"/>
</dbReference>
<accession>A0A167B0D6</accession>
<feature type="region of interest" description="Disordered" evidence="1">
    <location>
        <begin position="47"/>
        <end position="71"/>
    </location>
</feature>
<gene>
    <name evidence="2" type="ORF">CI238_13342</name>
</gene>
<name>A0A167B0D6_COLIC</name>
<keyword evidence="3" id="KW-1185">Reference proteome</keyword>
<reference evidence="2 3" key="1">
    <citation type="submission" date="2015-06" db="EMBL/GenBank/DDBJ databases">
        <title>Survival trade-offs in plant roots during colonization by closely related pathogenic and mutualistic fungi.</title>
        <authorList>
            <person name="Hacquard S."/>
            <person name="Kracher B."/>
            <person name="Hiruma K."/>
            <person name="Weinman A."/>
            <person name="Muench P."/>
            <person name="Garrido Oter R."/>
            <person name="Ver Loren van Themaat E."/>
            <person name="Dallerey J.-F."/>
            <person name="Damm U."/>
            <person name="Henrissat B."/>
            <person name="Lespinet O."/>
            <person name="Thon M."/>
            <person name="Kemen E."/>
            <person name="McHardy A.C."/>
            <person name="Schulze-Lefert P."/>
            <person name="O'Connell R.J."/>
        </authorList>
    </citation>
    <scope>NUCLEOTIDE SEQUENCE [LARGE SCALE GENOMIC DNA]</scope>
    <source>
        <strain evidence="2 3">MAFF 238704</strain>
    </source>
</reference>
<dbReference type="Proteomes" id="UP000076584">
    <property type="component" value="Unassembled WGS sequence"/>
</dbReference>
<evidence type="ECO:0000256" key="1">
    <source>
        <dbReference type="SAM" id="MobiDB-lite"/>
    </source>
</evidence>